<evidence type="ECO:0000259" key="1">
    <source>
        <dbReference type="Pfam" id="PF12770"/>
    </source>
</evidence>
<reference evidence="3" key="1">
    <citation type="journal article" date="2017" name="Genome Biol.">
        <title>Comparative genomics reveals high biological diversity and specific adaptations in the industrially and medically important fungal genus Aspergillus.</title>
        <authorList>
            <person name="de Vries R.P."/>
            <person name="Riley R."/>
            <person name="Wiebenga A."/>
            <person name="Aguilar-Osorio G."/>
            <person name="Amillis S."/>
            <person name="Uchima C.A."/>
            <person name="Anderluh G."/>
            <person name="Asadollahi M."/>
            <person name="Askin M."/>
            <person name="Barry K."/>
            <person name="Battaglia E."/>
            <person name="Bayram O."/>
            <person name="Benocci T."/>
            <person name="Braus-Stromeyer S.A."/>
            <person name="Caldana C."/>
            <person name="Canovas D."/>
            <person name="Cerqueira G.C."/>
            <person name="Chen F."/>
            <person name="Chen W."/>
            <person name="Choi C."/>
            <person name="Clum A."/>
            <person name="Dos Santos R.A."/>
            <person name="Damasio A.R."/>
            <person name="Diallinas G."/>
            <person name="Emri T."/>
            <person name="Fekete E."/>
            <person name="Flipphi M."/>
            <person name="Freyberg S."/>
            <person name="Gallo A."/>
            <person name="Gournas C."/>
            <person name="Habgood R."/>
            <person name="Hainaut M."/>
            <person name="Harispe M.L."/>
            <person name="Henrissat B."/>
            <person name="Hilden K.S."/>
            <person name="Hope R."/>
            <person name="Hossain A."/>
            <person name="Karabika E."/>
            <person name="Karaffa L."/>
            <person name="Karanyi Z."/>
            <person name="Krasevec N."/>
            <person name="Kuo A."/>
            <person name="Kusch H."/>
            <person name="LaButti K."/>
            <person name="Lagendijk E.L."/>
            <person name="Lapidus A."/>
            <person name="Levasseur A."/>
            <person name="Lindquist E."/>
            <person name="Lipzen A."/>
            <person name="Logrieco A.F."/>
            <person name="MacCabe A."/>
            <person name="Maekelae M.R."/>
            <person name="Malavazi I."/>
            <person name="Melin P."/>
            <person name="Meyer V."/>
            <person name="Mielnichuk N."/>
            <person name="Miskei M."/>
            <person name="Molnar A.P."/>
            <person name="Mule G."/>
            <person name="Ngan C.Y."/>
            <person name="Orejas M."/>
            <person name="Orosz E."/>
            <person name="Ouedraogo J.P."/>
            <person name="Overkamp K.M."/>
            <person name="Park H.-S."/>
            <person name="Perrone G."/>
            <person name="Piumi F."/>
            <person name="Punt P.J."/>
            <person name="Ram A.F."/>
            <person name="Ramon A."/>
            <person name="Rauscher S."/>
            <person name="Record E."/>
            <person name="Riano-Pachon D.M."/>
            <person name="Robert V."/>
            <person name="Roehrig J."/>
            <person name="Ruller R."/>
            <person name="Salamov A."/>
            <person name="Salih N.S."/>
            <person name="Samson R.A."/>
            <person name="Sandor E."/>
            <person name="Sanguinetti M."/>
            <person name="Schuetze T."/>
            <person name="Sepcic K."/>
            <person name="Shelest E."/>
            <person name="Sherlock G."/>
            <person name="Sophianopoulou V."/>
            <person name="Squina F.M."/>
            <person name="Sun H."/>
            <person name="Susca A."/>
            <person name="Todd R.B."/>
            <person name="Tsang A."/>
            <person name="Unkles S.E."/>
            <person name="van de Wiele N."/>
            <person name="van Rossen-Uffink D."/>
            <person name="Oliveira J.V."/>
            <person name="Vesth T.C."/>
            <person name="Visser J."/>
            <person name="Yu J.-H."/>
            <person name="Zhou M."/>
            <person name="Andersen M.R."/>
            <person name="Archer D.B."/>
            <person name="Baker S.E."/>
            <person name="Benoit I."/>
            <person name="Brakhage A.A."/>
            <person name="Braus G.H."/>
            <person name="Fischer R."/>
            <person name="Frisvad J.C."/>
            <person name="Goldman G.H."/>
            <person name="Houbraken J."/>
            <person name="Oakley B."/>
            <person name="Pocsi I."/>
            <person name="Scazzocchio C."/>
            <person name="Seiboth B."/>
            <person name="vanKuyk P.A."/>
            <person name="Wortman J."/>
            <person name="Dyer P.S."/>
            <person name="Grigoriev I.V."/>
        </authorList>
    </citation>
    <scope>NUCLEOTIDE SEQUENCE [LARGE SCALE GENOMIC DNA]</scope>
    <source>
        <strain evidence="3">ATCC 16872 / CBS 172.66 / WB 5094</strain>
    </source>
</reference>
<dbReference type="GeneID" id="30971730"/>
<dbReference type="Proteomes" id="UP000184546">
    <property type="component" value="Unassembled WGS sequence"/>
</dbReference>
<organism evidence="2 3">
    <name type="scientific">Aspergillus aculeatus (strain ATCC 16872 / CBS 172.66 / WB 5094)</name>
    <dbReference type="NCBI Taxonomy" id="690307"/>
    <lineage>
        <taxon>Eukaryota</taxon>
        <taxon>Fungi</taxon>
        <taxon>Dikarya</taxon>
        <taxon>Ascomycota</taxon>
        <taxon>Pezizomycotina</taxon>
        <taxon>Eurotiomycetes</taxon>
        <taxon>Eurotiomycetidae</taxon>
        <taxon>Eurotiales</taxon>
        <taxon>Aspergillaceae</taxon>
        <taxon>Aspergillus</taxon>
        <taxon>Aspergillus subgen. Circumdati</taxon>
    </lineage>
</organism>
<evidence type="ECO:0000313" key="3">
    <source>
        <dbReference type="Proteomes" id="UP000184546"/>
    </source>
</evidence>
<dbReference type="RefSeq" id="XP_020057445.1">
    <property type="nucleotide sequence ID" value="XM_020197916.1"/>
</dbReference>
<gene>
    <name evidence="2" type="ORF">ASPACDRAFT_1868429</name>
</gene>
<dbReference type="Pfam" id="PF12770">
    <property type="entry name" value="CHAT"/>
    <property type="match status" value="1"/>
</dbReference>
<dbReference type="OMA" id="FASMVLM"/>
<proteinExistence type="predicted"/>
<dbReference type="STRING" id="690307.A0A1L9WYG0"/>
<name>A0A1L9WYG0_ASPA1</name>
<keyword evidence="3" id="KW-1185">Reference proteome</keyword>
<dbReference type="VEuPathDB" id="FungiDB:ASPACDRAFT_1868429"/>
<sequence length="1336" mass="150327">MNFDLFLDLCGRSLFAEEYRGDLDAAWEALQQAKPSDPTPEPEPYAEYLRCLSIYSILTGRLRDAQESLNILYNLLGQLPPEWGLRYTNYTLLCDHYRRYPPSLRFFHERGRPINLNTLSDIIGPNAMMARFTGNFQRHFPSGSPRDQFLCQILGAVQWLPMQTRNLVSTYHPFFPGLPSKRSDTMNWETVIPESAKFLINYRGLAESGGATTIADYLSRAIVDLHIACQHPNQADALMDLYGVYEGRADQVGMANCKLMEGDAFLSPPFASPISLNMVLVESSSAVGGDTLWDPIDFDLKFDYTSQARDCYASALSLFQKGKCKRGQAATLLRQACCLHNKQRHLRGVNKQSVGLLDEAEEKLRQAHALFARDEANARLVDAHRVLLSITRGEISKTRAIAQDIGKWGVEARNELMAHGLGLLMMRFAYHEWNRFGRLDTALFAWECAYEVFDAINDVIPKFQTLMSRAAAYHDMFNDTAVKIVASKALAMVDSVSDTYDRILNDAPDTLLGMADRKTVLASKFNTLWTFETNISQIFLRLEDFEALDNWQKKLLGFVEQDESFQHFIATIEQKNGSGLSLPEFGYSQTRLRGLWKETMAHHAIRLRYASADIKSREDLMEGNIDRARKTLRRFVSDAEQMELVYTRDLYRILACAHIGDRAKARSILDGISDNMLFGGSLEEYLQGRALKTTFPAIAENALMFTIHGNDLDRAFRVVNLITKIAPEFFNWTFENLYNYSYRLGNYGTILLNNNWPQKAFHQLLEARQLIELRRTHTTDVDARIGNSMSRWTYEVFLDLARACLRCQEAGVPLAVLTQYKHGHPGSVSWLEHALLFLEESRARVVLDSLQVGSGDEGESDKRMALLSEAIYKQRALRVLLALDHPSSEQEEELSQLQKEIGELEGSGSSSATTGFIAAASSTVEPQLLYQIIDDDAVVIEVTFGVQGFVAFAITRNGIQKVHHGAARSVDMQMPAMRFMQVLKEMTGYRGEEEDTRKRVLNELSAEVSSVLLTPFAGTIRLKSHVVFSVSEPFAAFPFSALLFDGKPLIAHASVSQIPSLTVLYYVSQRQSASRLSEPTVTVFAKSPVEPSSAETRAGNEDDLHMAGIEAVNIARIFSTWPIEASRLSRKNFREYIRGISSVLHIGTHGKVDFKNPLMSSISIGEDFRVLDLSDIQSKADLIVFAACLSGLGKATIGSEVLAFSHVVLGTGCQAFMGTLWEVSDFASMLMMTIFYRNLKEKKHFSLAEALRDAQTELLHFDSWKASQFVDSLLESWTSETTNEGGPRPDEFVPDAEWLLQMSKIILDQLDWTSPFYWAPFMLMGSGGHRLSHLEV</sequence>
<protein>
    <recommendedName>
        <fullName evidence="1">CHAT domain-containing protein</fullName>
    </recommendedName>
</protein>
<dbReference type="InterPro" id="IPR024983">
    <property type="entry name" value="CHAT_dom"/>
</dbReference>
<dbReference type="EMBL" id="KV878975">
    <property type="protein sequence ID" value="OJK01106.1"/>
    <property type="molecule type" value="Genomic_DNA"/>
</dbReference>
<evidence type="ECO:0000313" key="2">
    <source>
        <dbReference type="EMBL" id="OJK01106.1"/>
    </source>
</evidence>
<dbReference type="OrthoDB" id="5040840at2759"/>
<accession>A0A1L9WYG0</accession>
<feature type="domain" description="CHAT" evidence="1">
    <location>
        <begin position="1011"/>
        <end position="1326"/>
    </location>
</feature>